<dbReference type="FunFam" id="3.30.160.60:FF:000624">
    <property type="entry name" value="zinc finger protein 697"/>
    <property type="match status" value="1"/>
</dbReference>
<dbReference type="Pfam" id="PF00096">
    <property type="entry name" value="zf-C2H2"/>
    <property type="match status" value="3"/>
</dbReference>
<keyword evidence="4 7" id="KW-0863">Zinc-finger</keyword>
<dbReference type="GO" id="GO:0005634">
    <property type="term" value="C:nucleus"/>
    <property type="evidence" value="ECO:0007669"/>
    <property type="project" value="UniProtKB-SubCell"/>
</dbReference>
<comment type="subcellular location">
    <subcellularLocation>
        <location evidence="1">Nucleus</location>
    </subcellularLocation>
</comment>
<proteinExistence type="predicted"/>
<feature type="domain" description="C2H2-type" evidence="8">
    <location>
        <begin position="151"/>
        <end position="178"/>
    </location>
</feature>
<evidence type="ECO:0000313" key="10">
    <source>
        <dbReference type="Proteomes" id="UP000887013"/>
    </source>
</evidence>
<evidence type="ECO:0000256" key="1">
    <source>
        <dbReference type="ARBA" id="ARBA00004123"/>
    </source>
</evidence>
<dbReference type="GO" id="GO:0000981">
    <property type="term" value="F:DNA-binding transcription factor activity, RNA polymerase II-specific"/>
    <property type="evidence" value="ECO:0007669"/>
    <property type="project" value="TreeGrafter"/>
</dbReference>
<accession>A0A8X6TEL1</accession>
<dbReference type="Gene3D" id="3.30.160.60">
    <property type="entry name" value="Classic Zinc Finger"/>
    <property type="match status" value="3"/>
</dbReference>
<dbReference type="OrthoDB" id="6077919at2759"/>
<evidence type="ECO:0000256" key="7">
    <source>
        <dbReference type="PROSITE-ProRule" id="PRU00042"/>
    </source>
</evidence>
<keyword evidence="10" id="KW-1185">Reference proteome</keyword>
<dbReference type="InterPro" id="IPR013087">
    <property type="entry name" value="Znf_C2H2_type"/>
</dbReference>
<feature type="domain" description="C2H2-type" evidence="8">
    <location>
        <begin position="207"/>
        <end position="232"/>
    </location>
</feature>
<sequence length="232" mass="27429">MDYSETSQIETLELGVKEHSLSGPDMMSLRTSDEGMSVKRAKENLEAENECRIQMKNYIEEFMEEEMKHMDSTIHSPLPSTSNSITRGHKRPCYLHDNEREFKKFKSSNLQRSEKVPKKMHSFKPSHCDDSFVNKNFHGRDKVTGDTKCNFQCKTCGKEFTYRSKLKRHELVHTGERRYLCDYCDKACRNSYALKEHVRIHTREKPYLCPQCPEKFSFTSSLYRHKRVHLQE</sequence>
<evidence type="ECO:0000256" key="3">
    <source>
        <dbReference type="ARBA" id="ARBA00022737"/>
    </source>
</evidence>
<evidence type="ECO:0000256" key="5">
    <source>
        <dbReference type="ARBA" id="ARBA00022833"/>
    </source>
</evidence>
<reference evidence="9" key="1">
    <citation type="submission" date="2020-08" db="EMBL/GenBank/DDBJ databases">
        <title>Multicomponent nature underlies the extraordinary mechanical properties of spider dragline silk.</title>
        <authorList>
            <person name="Kono N."/>
            <person name="Nakamura H."/>
            <person name="Mori M."/>
            <person name="Yoshida Y."/>
            <person name="Ohtoshi R."/>
            <person name="Malay A.D."/>
            <person name="Moran D.A.P."/>
            <person name="Tomita M."/>
            <person name="Numata K."/>
            <person name="Arakawa K."/>
        </authorList>
    </citation>
    <scope>NUCLEOTIDE SEQUENCE</scope>
</reference>
<keyword evidence="3" id="KW-0677">Repeat</keyword>
<dbReference type="PROSITE" id="PS50157">
    <property type="entry name" value="ZINC_FINGER_C2H2_2"/>
    <property type="match status" value="3"/>
</dbReference>
<dbReference type="SMART" id="SM00355">
    <property type="entry name" value="ZnF_C2H2"/>
    <property type="match status" value="3"/>
</dbReference>
<dbReference type="InterPro" id="IPR036236">
    <property type="entry name" value="Znf_C2H2_sf"/>
</dbReference>
<organism evidence="9 10">
    <name type="scientific">Nephila pilipes</name>
    <name type="common">Giant wood spider</name>
    <name type="synonym">Nephila maculata</name>
    <dbReference type="NCBI Taxonomy" id="299642"/>
    <lineage>
        <taxon>Eukaryota</taxon>
        <taxon>Metazoa</taxon>
        <taxon>Ecdysozoa</taxon>
        <taxon>Arthropoda</taxon>
        <taxon>Chelicerata</taxon>
        <taxon>Arachnida</taxon>
        <taxon>Araneae</taxon>
        <taxon>Araneomorphae</taxon>
        <taxon>Entelegynae</taxon>
        <taxon>Araneoidea</taxon>
        <taxon>Nephilidae</taxon>
        <taxon>Nephila</taxon>
    </lineage>
</organism>
<comment type="caution">
    <text evidence="9">The sequence shown here is derived from an EMBL/GenBank/DDBJ whole genome shotgun (WGS) entry which is preliminary data.</text>
</comment>
<feature type="domain" description="C2H2-type" evidence="8">
    <location>
        <begin position="179"/>
        <end position="206"/>
    </location>
</feature>
<dbReference type="PANTHER" id="PTHR23226">
    <property type="entry name" value="ZINC FINGER AND SCAN DOMAIN-CONTAINING"/>
    <property type="match status" value="1"/>
</dbReference>
<dbReference type="EMBL" id="BMAW01055256">
    <property type="protein sequence ID" value="GFS99994.1"/>
    <property type="molecule type" value="Genomic_DNA"/>
</dbReference>
<keyword evidence="2" id="KW-0479">Metal-binding</keyword>
<evidence type="ECO:0000256" key="4">
    <source>
        <dbReference type="ARBA" id="ARBA00022771"/>
    </source>
</evidence>
<gene>
    <name evidence="9" type="ORF">NPIL_261321</name>
</gene>
<dbReference type="Proteomes" id="UP000887013">
    <property type="component" value="Unassembled WGS sequence"/>
</dbReference>
<evidence type="ECO:0000256" key="6">
    <source>
        <dbReference type="ARBA" id="ARBA00023242"/>
    </source>
</evidence>
<dbReference type="PANTHER" id="PTHR23226:SF416">
    <property type="entry name" value="FI01424P"/>
    <property type="match status" value="1"/>
</dbReference>
<dbReference type="AlphaFoldDB" id="A0A8X6TEL1"/>
<dbReference type="FunFam" id="3.30.160.60:FF:000870">
    <property type="entry name" value="zinc finger protein 197 isoform X1"/>
    <property type="match status" value="1"/>
</dbReference>
<evidence type="ECO:0000259" key="8">
    <source>
        <dbReference type="PROSITE" id="PS50157"/>
    </source>
</evidence>
<keyword evidence="5" id="KW-0862">Zinc</keyword>
<dbReference type="PROSITE" id="PS00028">
    <property type="entry name" value="ZINC_FINGER_C2H2_1"/>
    <property type="match status" value="3"/>
</dbReference>
<evidence type="ECO:0000313" key="9">
    <source>
        <dbReference type="EMBL" id="GFS99994.1"/>
    </source>
</evidence>
<dbReference type="GO" id="GO:0008270">
    <property type="term" value="F:zinc ion binding"/>
    <property type="evidence" value="ECO:0007669"/>
    <property type="project" value="UniProtKB-KW"/>
</dbReference>
<dbReference type="FunFam" id="3.30.160.60:FF:000161">
    <property type="entry name" value="Zinc finger protein 366"/>
    <property type="match status" value="1"/>
</dbReference>
<dbReference type="SUPFAM" id="SSF57667">
    <property type="entry name" value="beta-beta-alpha zinc fingers"/>
    <property type="match status" value="2"/>
</dbReference>
<keyword evidence="6" id="KW-0539">Nucleus</keyword>
<protein>
    <recommendedName>
        <fullName evidence="8">C2H2-type domain-containing protein</fullName>
    </recommendedName>
</protein>
<dbReference type="GO" id="GO:0000978">
    <property type="term" value="F:RNA polymerase II cis-regulatory region sequence-specific DNA binding"/>
    <property type="evidence" value="ECO:0007669"/>
    <property type="project" value="TreeGrafter"/>
</dbReference>
<evidence type="ECO:0000256" key="2">
    <source>
        <dbReference type="ARBA" id="ARBA00022723"/>
    </source>
</evidence>
<name>A0A8X6TEL1_NEPPI</name>